<keyword evidence="5" id="KW-0653">Protein transport</keyword>
<sequence length="254" mass="28947">MLRKLLPRPTSSKADPNDQSAIEHLEELRKRLIRTLLAFIVAMTAALIYVEDIYRWLVRDMDGKLVLLGPSEVMWVYMIIAGVVALTVTLPVAAYQTWKFVQPALPDGAQRSVIVLIPVISLLFIVGICFAYFVLFPMVLQFMQRMAEGGFLTMYTAQKYFTFMIHMTVPFGLLFEMPAIIVFLTKLGIVNPHRLAKARKMAYFLLCIIAVTITPPDIMSDLIVIVPLFLLYEISVSISRVVYQKQLRLSHMEN</sequence>
<evidence type="ECO:0000256" key="3">
    <source>
        <dbReference type="ARBA" id="ARBA00022989"/>
    </source>
</evidence>
<feature type="transmembrane region" description="Helical" evidence="5">
    <location>
        <begin position="36"/>
        <end position="54"/>
    </location>
</feature>
<keyword evidence="4 5" id="KW-0472">Membrane</keyword>
<comment type="function">
    <text evidence="5">Part of the twin-arginine translocation (Tat) system that transports large folded proteins containing a characteristic twin-arginine motif in their signal peptide across membranes.</text>
</comment>
<dbReference type="Pfam" id="PF00902">
    <property type="entry name" value="TatC"/>
    <property type="match status" value="1"/>
</dbReference>
<evidence type="ECO:0000256" key="1">
    <source>
        <dbReference type="ARBA" id="ARBA00004141"/>
    </source>
</evidence>
<dbReference type="PANTHER" id="PTHR30371">
    <property type="entry name" value="SEC-INDEPENDENT PROTEIN TRANSLOCASE PROTEIN TATC"/>
    <property type="match status" value="1"/>
</dbReference>
<keyword evidence="5" id="KW-0811">Translocation</keyword>
<keyword evidence="7" id="KW-1185">Reference proteome</keyword>
<comment type="similarity">
    <text evidence="5">Belongs to the TatC family.</text>
</comment>
<keyword evidence="3 5" id="KW-1133">Transmembrane helix</keyword>
<dbReference type="NCBIfam" id="TIGR00945">
    <property type="entry name" value="tatC"/>
    <property type="match status" value="1"/>
</dbReference>
<evidence type="ECO:0000256" key="2">
    <source>
        <dbReference type="ARBA" id="ARBA00022692"/>
    </source>
</evidence>
<dbReference type="RefSeq" id="WP_305755375.1">
    <property type="nucleotide sequence ID" value="NZ_JAPCKK010000016.1"/>
</dbReference>
<dbReference type="PANTHER" id="PTHR30371:SF4">
    <property type="entry name" value="SEC-INDEPENDENT PROTEIN TRANSLOCASE PROTEIN TATCD"/>
    <property type="match status" value="1"/>
</dbReference>
<comment type="subunit">
    <text evidence="5">Forms a complex with TatA.</text>
</comment>
<keyword evidence="5" id="KW-0813">Transport</keyword>
<feature type="transmembrane region" description="Helical" evidence="5">
    <location>
        <begin position="201"/>
        <end position="218"/>
    </location>
</feature>
<dbReference type="HAMAP" id="MF_00902">
    <property type="entry name" value="TatC"/>
    <property type="match status" value="1"/>
</dbReference>
<feature type="transmembrane region" description="Helical" evidence="5">
    <location>
        <begin position="74"/>
        <end position="93"/>
    </location>
</feature>
<name>A0ABT9FSV1_9BACL</name>
<dbReference type="Proteomes" id="UP001241848">
    <property type="component" value="Unassembled WGS sequence"/>
</dbReference>
<accession>A0ABT9FSV1</accession>
<keyword evidence="5" id="KW-1003">Cell membrane</keyword>
<gene>
    <name evidence="5 6" type="primary">tatC</name>
    <name evidence="6" type="ORF">OIN60_13560</name>
</gene>
<dbReference type="InterPro" id="IPR002033">
    <property type="entry name" value="TatC"/>
</dbReference>
<comment type="caution">
    <text evidence="6">The sequence shown here is derived from an EMBL/GenBank/DDBJ whole genome shotgun (WGS) entry which is preliminary data.</text>
</comment>
<evidence type="ECO:0000313" key="6">
    <source>
        <dbReference type="EMBL" id="MDP4097798.1"/>
    </source>
</evidence>
<comment type="subcellular location">
    <subcellularLocation>
        <location evidence="5">Cell membrane</location>
        <topology evidence="5">Multi-pass membrane protein</topology>
    </subcellularLocation>
    <subcellularLocation>
        <location evidence="1">Membrane</location>
        <topology evidence="1">Multi-pass membrane protein</topology>
    </subcellularLocation>
</comment>
<evidence type="ECO:0000313" key="7">
    <source>
        <dbReference type="Proteomes" id="UP001241848"/>
    </source>
</evidence>
<evidence type="ECO:0000256" key="5">
    <source>
        <dbReference type="HAMAP-Rule" id="MF_00902"/>
    </source>
</evidence>
<evidence type="ECO:0000256" key="4">
    <source>
        <dbReference type="ARBA" id="ARBA00023136"/>
    </source>
</evidence>
<dbReference type="PRINTS" id="PR01840">
    <property type="entry name" value="TATCFAMILY"/>
</dbReference>
<feature type="transmembrane region" description="Helical" evidence="5">
    <location>
        <begin position="113"/>
        <end position="140"/>
    </location>
</feature>
<keyword evidence="2 5" id="KW-0812">Transmembrane</keyword>
<organism evidence="6 7">
    <name type="scientific">Paenibacillus zeirhizosphaerae</name>
    <dbReference type="NCBI Taxonomy" id="2987519"/>
    <lineage>
        <taxon>Bacteria</taxon>
        <taxon>Bacillati</taxon>
        <taxon>Bacillota</taxon>
        <taxon>Bacilli</taxon>
        <taxon>Bacillales</taxon>
        <taxon>Paenibacillaceae</taxon>
        <taxon>Paenibacillus</taxon>
    </lineage>
</organism>
<proteinExistence type="inferred from homology"/>
<dbReference type="EMBL" id="JAPCKK010000016">
    <property type="protein sequence ID" value="MDP4097798.1"/>
    <property type="molecule type" value="Genomic_DNA"/>
</dbReference>
<protein>
    <recommendedName>
        <fullName evidence="5">Sec-independent protein translocase protein TatC</fullName>
    </recommendedName>
</protein>
<feature type="transmembrane region" description="Helical" evidence="5">
    <location>
        <begin position="160"/>
        <end position="189"/>
    </location>
</feature>
<feature type="transmembrane region" description="Helical" evidence="5">
    <location>
        <begin position="224"/>
        <end position="243"/>
    </location>
</feature>
<reference evidence="6 7" key="1">
    <citation type="submission" date="2022-10" db="EMBL/GenBank/DDBJ databases">
        <title>Paenibacillus description and whole genome data of maize root bacterial community.</title>
        <authorList>
            <person name="Marton D."/>
            <person name="Farkas M."/>
            <person name="Cserhati M."/>
        </authorList>
    </citation>
    <scope>NUCLEOTIDE SEQUENCE [LARGE SCALE GENOMIC DNA]</scope>
    <source>
        <strain evidence="6 7">P96</strain>
    </source>
</reference>